<keyword evidence="4" id="KW-1185">Reference proteome</keyword>
<evidence type="ECO:0000259" key="2">
    <source>
        <dbReference type="Pfam" id="PF01471"/>
    </source>
</evidence>
<dbReference type="EMBL" id="JBITPR010000063">
    <property type="protein sequence ID" value="MFI7875750.1"/>
    <property type="molecule type" value="Genomic_DNA"/>
</dbReference>
<protein>
    <submittedName>
        <fullName evidence="3">Peptidoglycan-binding protein</fullName>
    </submittedName>
</protein>
<evidence type="ECO:0000313" key="4">
    <source>
        <dbReference type="Proteomes" id="UP001614264"/>
    </source>
</evidence>
<feature type="signal peptide" evidence="1">
    <location>
        <begin position="1"/>
        <end position="30"/>
    </location>
</feature>
<comment type="caution">
    <text evidence="3">The sequence shown here is derived from an EMBL/GenBank/DDBJ whole genome shotgun (WGS) entry which is preliminary data.</text>
</comment>
<proteinExistence type="predicted"/>
<gene>
    <name evidence="3" type="ORF">AB4829_34785</name>
</gene>
<reference evidence="3 4" key="1">
    <citation type="submission" date="2024-07" db="EMBL/GenBank/DDBJ databases">
        <title>Whole genome sequencing of Prodigiosin pigment-producing Streptomyces salinarius isolated from rhizosphere soil of Arachis hypogaea.</title>
        <authorList>
            <person name="Vidhya A."/>
            <person name="Ramya S."/>
        </authorList>
    </citation>
    <scope>NUCLEOTIDE SEQUENCE [LARGE SCALE GENOMIC DNA]</scope>
    <source>
        <strain evidence="3 4">VRMG2420</strain>
    </source>
</reference>
<dbReference type="Gene3D" id="1.10.101.10">
    <property type="entry name" value="PGBD-like superfamily/PGBD"/>
    <property type="match status" value="1"/>
</dbReference>
<dbReference type="InterPro" id="IPR036365">
    <property type="entry name" value="PGBD-like_sf"/>
</dbReference>
<keyword evidence="1" id="KW-0732">Signal</keyword>
<dbReference type="Proteomes" id="UP001614264">
    <property type="component" value="Unassembled WGS sequence"/>
</dbReference>
<dbReference type="SUPFAM" id="SSF47090">
    <property type="entry name" value="PGBD-like"/>
    <property type="match status" value="1"/>
</dbReference>
<name>A0ABW8BL76_9ACTN</name>
<feature type="chain" id="PRO_5045380939" evidence="1">
    <location>
        <begin position="31"/>
        <end position="141"/>
    </location>
</feature>
<dbReference type="InterPro" id="IPR036366">
    <property type="entry name" value="PGBDSf"/>
</dbReference>
<evidence type="ECO:0000313" key="3">
    <source>
        <dbReference type="EMBL" id="MFI7875750.1"/>
    </source>
</evidence>
<evidence type="ECO:0000256" key="1">
    <source>
        <dbReference type="SAM" id="SignalP"/>
    </source>
</evidence>
<feature type="domain" description="Peptidoglycan binding-like" evidence="2">
    <location>
        <begin position="77"/>
        <end position="133"/>
    </location>
</feature>
<dbReference type="InterPro" id="IPR002477">
    <property type="entry name" value="Peptidoglycan-bd-like"/>
</dbReference>
<dbReference type="Pfam" id="PF01471">
    <property type="entry name" value="PG_binding_1"/>
    <property type="match status" value="1"/>
</dbReference>
<organism evidence="3 4">
    <name type="scientific">Streptomyces salinarius</name>
    <dbReference type="NCBI Taxonomy" id="2762598"/>
    <lineage>
        <taxon>Bacteria</taxon>
        <taxon>Bacillati</taxon>
        <taxon>Actinomycetota</taxon>
        <taxon>Actinomycetes</taxon>
        <taxon>Kitasatosporales</taxon>
        <taxon>Streptomycetaceae</taxon>
        <taxon>Streptomyces</taxon>
    </lineage>
</organism>
<dbReference type="RefSeq" id="WP_165287228.1">
    <property type="nucleotide sequence ID" value="NZ_JBITPR010000063.1"/>
</dbReference>
<accession>A0ABW8BL76</accession>
<sequence>MITTKTPQLIGIGIATVALASTAFAGSAHAKDDLKGAQVTASAPCKDRHIIFTVNGTPYHGYDYSKTMTTIISKGSQGNTVKEAQCLLEYVKCSPGTVDGIFGDNTRAATIRFQKKNGLVADGSIGPKTWPKLRDLDPTVC</sequence>